<protein>
    <submittedName>
        <fullName evidence="1">Uncharacterized protein</fullName>
    </submittedName>
</protein>
<proteinExistence type="predicted"/>
<comment type="caution">
    <text evidence="1">The sequence shown here is derived from an EMBL/GenBank/DDBJ whole genome shotgun (WGS) entry which is preliminary data.</text>
</comment>
<evidence type="ECO:0000313" key="2">
    <source>
        <dbReference type="Proteomes" id="UP000034245"/>
    </source>
</evidence>
<sequence>MKPLSLSMCAALGAAAFLLNVPAASAGGIDTCPETAVLVARGSDQNEEQGEYVGPQRYSARAPESTGFEGRNFAALFHQVEQRHLGAMDGVYVLALDPEAYPAAMNLPPLAQEGEVLSPRDVVRRIMEILQQHPIGDLAYSVTLGAVDSLRTGVRNAPKVVEDYESTTGCRPRWVAAGYSQGALVATSAQSYLAETGRLHAVLTFGNPLHQVPWVQNRAGLPEHRSVDYCLDGDFVCDFSPEAANRALATKAKRHASYFLGEPTEQDVQVIDAVAGILTSHD</sequence>
<name>A0ACC4U8X5_9CORY</name>
<keyword evidence="2" id="KW-1185">Reference proteome</keyword>
<organism evidence="1 2">
    <name type="scientific">Corynebacterium minutissimum</name>
    <dbReference type="NCBI Taxonomy" id="38301"/>
    <lineage>
        <taxon>Bacteria</taxon>
        <taxon>Bacillati</taxon>
        <taxon>Actinomycetota</taxon>
        <taxon>Actinomycetes</taxon>
        <taxon>Mycobacteriales</taxon>
        <taxon>Corynebacteriaceae</taxon>
        <taxon>Corynebacterium</taxon>
    </lineage>
</organism>
<accession>A0ACC4U8X5</accession>
<gene>
    <name evidence="1" type="ORF">WU87_10575</name>
</gene>
<reference evidence="1" key="1">
    <citation type="submission" date="2015-04" db="EMBL/GenBank/DDBJ databases">
        <title>Draft Genome Sequences of Three Species of Emerging Human-Pathogenic Corynebacteria.</title>
        <authorList>
            <person name="Pacheco L.G."/>
            <person name="Mattos-Guaraldi A.L."/>
            <person name="Santos C.S."/>
            <person name="Veras A.O."/>
            <person name="Guimaraes L.C."/>
            <person name="Abreu V."/>
            <person name="Pereira F.L."/>
            <person name="Soares S.C."/>
            <person name="Dorella F.A."/>
            <person name="Carvalho A.F."/>
            <person name="Leal C.G."/>
            <person name="Figueiredo H.C."/>
            <person name="Ramos J.N."/>
            <person name="Vieira V."/>
            <person name="Farfour E."/>
            <person name="Guiso N."/>
            <person name="Hirata R.Jr."/>
            <person name="Ramos R.T."/>
            <person name="Azevedo V."/>
            <person name="Silva A."/>
        </authorList>
    </citation>
    <scope>NUCLEOTIDE SEQUENCE</scope>
    <source>
        <strain evidence="1">1941</strain>
    </source>
</reference>
<evidence type="ECO:0000313" key="1">
    <source>
        <dbReference type="EMBL" id="KKO77874.1"/>
    </source>
</evidence>
<dbReference type="Proteomes" id="UP000034245">
    <property type="component" value="Unassembled WGS sequence"/>
</dbReference>
<dbReference type="EMBL" id="LAYQ01000022">
    <property type="protein sequence ID" value="KKO77874.1"/>
    <property type="molecule type" value="Genomic_DNA"/>
</dbReference>